<keyword evidence="1" id="KW-0472">Membrane</keyword>
<evidence type="ECO:0000313" key="3">
    <source>
        <dbReference type="Proteomes" id="UP001065593"/>
    </source>
</evidence>
<keyword evidence="3" id="KW-1185">Reference proteome</keyword>
<evidence type="ECO:0000256" key="1">
    <source>
        <dbReference type="SAM" id="Phobius"/>
    </source>
</evidence>
<dbReference type="RefSeq" id="WP_264987751.1">
    <property type="nucleotide sequence ID" value="NZ_BRZA01000001.1"/>
</dbReference>
<reference evidence="2" key="1">
    <citation type="submission" date="2022-08" db="EMBL/GenBank/DDBJ databases">
        <title>Draft genome sequence of Lysinibacillus sp. strain KH24.</title>
        <authorList>
            <person name="Kanbe H."/>
            <person name="Itoh H."/>
        </authorList>
    </citation>
    <scope>NUCLEOTIDE SEQUENCE</scope>
    <source>
        <strain evidence="2">KH24</strain>
    </source>
</reference>
<keyword evidence="1" id="KW-1133">Transmembrane helix</keyword>
<proteinExistence type="predicted"/>
<dbReference type="EMBL" id="BRZA01000001">
    <property type="protein sequence ID" value="GLC88038.1"/>
    <property type="molecule type" value="Genomic_DNA"/>
</dbReference>
<evidence type="ECO:0000313" key="2">
    <source>
        <dbReference type="EMBL" id="GLC88038.1"/>
    </source>
</evidence>
<organism evidence="2 3">
    <name type="scientific">Lysinibacillus piscis</name>
    <dbReference type="NCBI Taxonomy" id="2518931"/>
    <lineage>
        <taxon>Bacteria</taxon>
        <taxon>Bacillati</taxon>
        <taxon>Bacillota</taxon>
        <taxon>Bacilli</taxon>
        <taxon>Bacillales</taxon>
        <taxon>Bacillaceae</taxon>
        <taxon>Lysinibacillus</taxon>
    </lineage>
</organism>
<gene>
    <name evidence="2" type="ORF">LYSBPC_11650</name>
</gene>
<keyword evidence="1" id="KW-0812">Transmembrane</keyword>
<accession>A0ABQ5NIV5</accession>
<protein>
    <recommendedName>
        <fullName evidence="4">Anti-sigma factor</fullName>
    </recommendedName>
</protein>
<dbReference type="Proteomes" id="UP001065593">
    <property type="component" value="Unassembled WGS sequence"/>
</dbReference>
<comment type="caution">
    <text evidence="2">The sequence shown here is derived from an EMBL/GenBank/DDBJ whole genome shotgun (WGS) entry which is preliminary data.</text>
</comment>
<feature type="transmembrane region" description="Helical" evidence="1">
    <location>
        <begin position="46"/>
        <end position="66"/>
    </location>
</feature>
<evidence type="ECO:0008006" key="4">
    <source>
        <dbReference type="Google" id="ProtNLM"/>
    </source>
</evidence>
<name>A0ABQ5NIV5_9BACI</name>
<sequence length="255" mass="29493">MDKFDQHVKEEVQGYLHKHVYFSHEESEQIRSKTANTRSRKKFQGVYYTVLVSAVVLFTVLSIPVFKTLNFDNNSDTAYFAIGENSINGKHLEKGQEMLSTKVINELQQSIINHPEKYKLQKASLNYWSKSGDDKDTYSSKEITLSLSFQSQKNSYFTQVFEGDIELESQFKVLEKVGDWQLIPETQKPSDENNYVIAALELLVNQKKYTIIVQTYDIHDDFYANPYSKTELLEFIESLQPELAVKALLAKDTML</sequence>